<feature type="chain" id="PRO_5031058663" description="CSD domain-containing protein" evidence="2">
    <location>
        <begin position="18"/>
        <end position="112"/>
    </location>
</feature>
<evidence type="ECO:0000259" key="3">
    <source>
        <dbReference type="PROSITE" id="PS51857"/>
    </source>
</evidence>
<evidence type="ECO:0000256" key="2">
    <source>
        <dbReference type="SAM" id="SignalP"/>
    </source>
</evidence>
<feature type="domain" description="CSD" evidence="3">
    <location>
        <begin position="34"/>
        <end position="100"/>
    </location>
</feature>
<dbReference type="PROSITE" id="PS00352">
    <property type="entry name" value="CSD_1"/>
    <property type="match status" value="1"/>
</dbReference>
<dbReference type="EMBL" id="HBHQ01025121">
    <property type="protein sequence ID" value="CAD9825100.1"/>
    <property type="molecule type" value="Transcribed_RNA"/>
</dbReference>
<reference evidence="4" key="1">
    <citation type="submission" date="2021-01" db="EMBL/GenBank/DDBJ databases">
        <authorList>
            <person name="Corre E."/>
            <person name="Pelletier E."/>
            <person name="Niang G."/>
            <person name="Scheremetjew M."/>
            <person name="Finn R."/>
            <person name="Kale V."/>
            <person name="Holt S."/>
            <person name="Cochrane G."/>
            <person name="Meng A."/>
            <person name="Brown T."/>
            <person name="Cohen L."/>
        </authorList>
    </citation>
    <scope>NUCLEOTIDE SEQUENCE</scope>
    <source>
        <strain evidence="4">CCMP2084</strain>
    </source>
</reference>
<dbReference type="InterPro" id="IPR019844">
    <property type="entry name" value="CSD_CS"/>
</dbReference>
<feature type="signal peptide" evidence="2">
    <location>
        <begin position="1"/>
        <end position="17"/>
    </location>
</feature>
<dbReference type="AlphaFoldDB" id="A0A7S2UQP5"/>
<feature type="region of interest" description="Disordered" evidence="1">
    <location>
        <begin position="91"/>
        <end position="112"/>
    </location>
</feature>
<dbReference type="InterPro" id="IPR011129">
    <property type="entry name" value="CSD"/>
</dbReference>
<dbReference type="SMART" id="SM00357">
    <property type="entry name" value="CSP"/>
    <property type="match status" value="1"/>
</dbReference>
<dbReference type="InterPro" id="IPR050181">
    <property type="entry name" value="Cold_shock_domain"/>
</dbReference>
<evidence type="ECO:0000313" key="4">
    <source>
        <dbReference type="EMBL" id="CAD9825100.1"/>
    </source>
</evidence>
<protein>
    <recommendedName>
        <fullName evidence="3">CSD domain-containing protein</fullName>
    </recommendedName>
</protein>
<accession>A0A7S2UQP5</accession>
<dbReference type="InterPro" id="IPR002059">
    <property type="entry name" value="CSP_DNA-bd"/>
</dbReference>
<dbReference type="PRINTS" id="PR00050">
    <property type="entry name" value="COLDSHOCK"/>
</dbReference>
<dbReference type="InterPro" id="IPR012340">
    <property type="entry name" value="NA-bd_OB-fold"/>
</dbReference>
<organism evidence="4">
    <name type="scientific">Attheya septentrionalis</name>
    <dbReference type="NCBI Taxonomy" id="420275"/>
    <lineage>
        <taxon>Eukaryota</taxon>
        <taxon>Sar</taxon>
        <taxon>Stramenopiles</taxon>
        <taxon>Ochrophyta</taxon>
        <taxon>Bacillariophyta</taxon>
        <taxon>Coscinodiscophyceae</taxon>
        <taxon>Chaetocerotophycidae</taxon>
        <taxon>Chaetocerotales</taxon>
        <taxon>Attheyaceae</taxon>
        <taxon>Attheya</taxon>
    </lineage>
</organism>
<gene>
    <name evidence="4" type="ORF">ASEP1449_LOCUS16934</name>
</gene>
<dbReference type="CDD" id="cd04458">
    <property type="entry name" value="CSP_CDS"/>
    <property type="match status" value="1"/>
</dbReference>
<dbReference type="Gene3D" id="2.40.50.140">
    <property type="entry name" value="Nucleic acid-binding proteins"/>
    <property type="match status" value="1"/>
</dbReference>
<proteinExistence type="predicted"/>
<dbReference type="PANTHER" id="PTHR11544">
    <property type="entry name" value="COLD SHOCK DOMAIN CONTAINING PROTEINS"/>
    <property type="match status" value="1"/>
</dbReference>
<sequence length="112" mass="12148">MMRSFVAMLALVATTSAFAPAPVNTRFSTEINGEFAGTVKFFSEKGYGFIAPEDGSEDVFVHFSAINRDGFKSLNDGETVSFDKTFDDQKGKWAASNVDGEGDGEPRQRGGY</sequence>
<name>A0A7S2UQP5_9STRA</name>
<dbReference type="Pfam" id="PF00313">
    <property type="entry name" value="CSD"/>
    <property type="match status" value="1"/>
</dbReference>
<keyword evidence="2" id="KW-0732">Signal</keyword>
<dbReference type="SUPFAM" id="SSF50249">
    <property type="entry name" value="Nucleic acid-binding proteins"/>
    <property type="match status" value="1"/>
</dbReference>
<evidence type="ECO:0000256" key="1">
    <source>
        <dbReference type="SAM" id="MobiDB-lite"/>
    </source>
</evidence>
<dbReference type="PROSITE" id="PS51857">
    <property type="entry name" value="CSD_2"/>
    <property type="match status" value="1"/>
</dbReference>
<dbReference type="GO" id="GO:0003676">
    <property type="term" value="F:nucleic acid binding"/>
    <property type="evidence" value="ECO:0007669"/>
    <property type="project" value="InterPro"/>
</dbReference>